<dbReference type="AlphaFoldDB" id="A0A816CZK4"/>
<keyword evidence="2" id="KW-0812">Transmembrane</keyword>
<dbReference type="PANTHER" id="PTHR13802:SF64">
    <property type="entry name" value="DENDRITE EXTENSION DEFECTIVE PROTEIN 1"/>
    <property type="match status" value="1"/>
</dbReference>
<evidence type="ECO:0000259" key="7">
    <source>
        <dbReference type="PROSITE" id="PS51220"/>
    </source>
</evidence>
<evidence type="ECO:0000256" key="4">
    <source>
        <dbReference type="ARBA" id="ARBA00023136"/>
    </source>
</evidence>
<accession>A0A816CZK4</accession>
<evidence type="ECO:0000256" key="3">
    <source>
        <dbReference type="ARBA" id="ARBA00022989"/>
    </source>
</evidence>
<dbReference type="InterPro" id="IPR051495">
    <property type="entry name" value="Epithelial_Barrier/Signaling"/>
</dbReference>
<dbReference type="SUPFAM" id="SSF81296">
    <property type="entry name" value="E set domains"/>
    <property type="match status" value="1"/>
</dbReference>
<evidence type="ECO:0000313" key="9">
    <source>
        <dbReference type="EMBL" id="CAF1628155.1"/>
    </source>
</evidence>
<dbReference type="CDD" id="cd00102">
    <property type="entry name" value="IPT"/>
    <property type="match status" value="1"/>
</dbReference>
<gene>
    <name evidence="9" type="ORF">XAT740_LOCUS51198</name>
</gene>
<dbReference type="InterPro" id="IPR014756">
    <property type="entry name" value="Ig_E-set"/>
</dbReference>
<dbReference type="Pfam" id="PF06119">
    <property type="entry name" value="NIDO"/>
    <property type="match status" value="1"/>
</dbReference>
<dbReference type="PROSITE" id="PS50856">
    <property type="entry name" value="AMOP"/>
    <property type="match status" value="1"/>
</dbReference>
<comment type="subcellular location">
    <subcellularLocation>
        <location evidence="1">Membrane</location>
    </subcellularLocation>
</comment>
<feature type="domain" description="NIDO" evidence="7">
    <location>
        <begin position="103"/>
        <end position="252"/>
    </location>
</feature>
<dbReference type="GO" id="GO:0016020">
    <property type="term" value="C:membrane"/>
    <property type="evidence" value="ECO:0007669"/>
    <property type="project" value="UniProtKB-SubCell"/>
</dbReference>
<keyword evidence="10" id="KW-1185">Reference proteome</keyword>
<keyword evidence="5" id="KW-0732">Signal</keyword>
<dbReference type="Pfam" id="PF03782">
    <property type="entry name" value="AMOP"/>
    <property type="match status" value="1"/>
</dbReference>
<feature type="signal peptide" evidence="5">
    <location>
        <begin position="1"/>
        <end position="18"/>
    </location>
</feature>
<evidence type="ECO:0000256" key="5">
    <source>
        <dbReference type="SAM" id="SignalP"/>
    </source>
</evidence>
<feature type="domain" description="VWFD" evidence="8">
    <location>
        <begin position="626"/>
        <end position="839"/>
    </location>
</feature>
<evidence type="ECO:0000256" key="1">
    <source>
        <dbReference type="ARBA" id="ARBA00004370"/>
    </source>
</evidence>
<proteinExistence type="predicted"/>
<feature type="chain" id="PRO_5033006885" evidence="5">
    <location>
        <begin position="19"/>
        <end position="1040"/>
    </location>
</feature>
<dbReference type="PROSITE" id="PS51220">
    <property type="entry name" value="NIDO"/>
    <property type="match status" value="1"/>
</dbReference>
<dbReference type="InterPro" id="IPR001846">
    <property type="entry name" value="VWF_type-D"/>
</dbReference>
<sequence length="1040" mass="117678">MLFRFIYLIVFVFATVYTVPLDEFFPFGIENGDSAMSASNSSTNYIDLPYDIPYFDDFYTEISILANGLFALSSLLTPYQYIYPQPFPLRSNDSIIAGYWYQGYHNQIYNNRTEIYYQIHSNTTNSSSSQRAFAKANEYIQKYLSTQRTFQPKMVITSTWLSIGSAEPNSSNTFQIVLTTDEERSFVFFLYHQLQWANPDNSSFYRVQAGINHGRRNISISLPHTDTDDIVKLVDESNVNVPGLFVYRVDTLDVNATRCAENASTISFRPRLGSQLGSTSLIIYGPCFTNRTQIQCRFETSRIVTGFVLDQNRALCLTPFVSKHHSGPVDISIDNGQTFLSAGTFLYLPVQFGSNEVTVEVENGQKLPNAGDYVTVKWQFSNRVKNIFPNGAVIDIELWQVRLNSLSQLDIASKSVVLASNLPMMNERRVRMPEDILTGFIRVVVRLHSNVYAGIHSDLLVMNSSSNSAAESCRKWADQQTDPADWNDGSLLPCPMTTDQVKRAGFCCYEPETHCYKNSPNSNNCWLHKGRSDRHESSAVECYTSKYSNAHGASAQCCYDDNGMIITRGTGAGTDDRYRPTSTPLQHFFHDFVPYLQCCIISTDFETCNMYMTYRPPRRGSNTMGDSGRMWGDPHFGTLDGFSYTFNGYGEYTYLAISNKSSPAADFNANGQSYVFLSQIRTLPIETNGPTVTKAFAARSFDSESKPISLTTDSRHSIILHRDKQVIEWEKDINKIVFPELTIVRENDYQYQFSWNIGVTIVVNIVRMTSPSKQFVLDIGAFISGDFSRKTYGLMGTYDSNPDNDLRASNGTIISKNTSIKQIHEDFGKSWAIDPSTSLFIYNSDKTAQWFSDQNRNFIPSFTRPPSNHSSHRATCGINPILPETSWSSAQRTCYYDLFITNDADFAKESLKAGKQFESMQIRSPNYPLFHSNLPLRMILTANEVVELNFTTIRDDSANITLSSIHLPPHSTLNTFTGIFHWTAITGDDYLSVQAHDQKKNLTTKHDIAFHVKPAGRSNTNNFKATKFLFIILTIIHLLH</sequence>
<evidence type="ECO:0000256" key="2">
    <source>
        <dbReference type="ARBA" id="ARBA00022692"/>
    </source>
</evidence>
<reference evidence="9" key="1">
    <citation type="submission" date="2021-02" db="EMBL/GenBank/DDBJ databases">
        <authorList>
            <person name="Nowell W R."/>
        </authorList>
    </citation>
    <scope>NUCLEOTIDE SEQUENCE</scope>
</reference>
<organism evidence="9 10">
    <name type="scientific">Adineta ricciae</name>
    <name type="common">Rotifer</name>
    <dbReference type="NCBI Taxonomy" id="249248"/>
    <lineage>
        <taxon>Eukaryota</taxon>
        <taxon>Metazoa</taxon>
        <taxon>Spiralia</taxon>
        <taxon>Gnathifera</taxon>
        <taxon>Rotifera</taxon>
        <taxon>Eurotatoria</taxon>
        <taxon>Bdelloidea</taxon>
        <taxon>Adinetida</taxon>
        <taxon>Adinetidae</taxon>
        <taxon>Adineta</taxon>
    </lineage>
</organism>
<dbReference type="SMART" id="SM00723">
    <property type="entry name" value="AMOP"/>
    <property type="match status" value="1"/>
</dbReference>
<dbReference type="EMBL" id="CAJNOR010008076">
    <property type="protein sequence ID" value="CAF1628155.1"/>
    <property type="molecule type" value="Genomic_DNA"/>
</dbReference>
<name>A0A816CZK4_ADIRI</name>
<dbReference type="PROSITE" id="PS51233">
    <property type="entry name" value="VWFD"/>
    <property type="match status" value="1"/>
</dbReference>
<comment type="caution">
    <text evidence="9">The sequence shown here is derived from an EMBL/GenBank/DDBJ whole genome shotgun (WGS) entry which is preliminary data.</text>
</comment>
<keyword evidence="4" id="KW-0472">Membrane</keyword>
<evidence type="ECO:0000259" key="6">
    <source>
        <dbReference type="PROSITE" id="PS50856"/>
    </source>
</evidence>
<dbReference type="InterPro" id="IPR005533">
    <property type="entry name" value="AMOP_dom"/>
</dbReference>
<keyword evidence="3" id="KW-1133">Transmembrane helix</keyword>
<evidence type="ECO:0000313" key="10">
    <source>
        <dbReference type="Proteomes" id="UP000663828"/>
    </source>
</evidence>
<dbReference type="SMART" id="SM00539">
    <property type="entry name" value="NIDO"/>
    <property type="match status" value="1"/>
</dbReference>
<dbReference type="InterPro" id="IPR003886">
    <property type="entry name" value="NIDO_dom"/>
</dbReference>
<dbReference type="GO" id="GO:0007160">
    <property type="term" value="P:cell-matrix adhesion"/>
    <property type="evidence" value="ECO:0007669"/>
    <property type="project" value="InterPro"/>
</dbReference>
<dbReference type="InterPro" id="IPR013783">
    <property type="entry name" value="Ig-like_fold"/>
</dbReference>
<dbReference type="PANTHER" id="PTHR13802">
    <property type="entry name" value="MUCIN 4-RELATED"/>
    <property type="match status" value="1"/>
</dbReference>
<dbReference type="Pfam" id="PF00094">
    <property type="entry name" value="VWD"/>
    <property type="match status" value="1"/>
</dbReference>
<feature type="domain" description="AMOP" evidence="6">
    <location>
        <begin position="465"/>
        <end position="615"/>
    </location>
</feature>
<protein>
    <submittedName>
        <fullName evidence="9">Uncharacterized protein</fullName>
    </submittedName>
</protein>
<evidence type="ECO:0000259" key="8">
    <source>
        <dbReference type="PROSITE" id="PS51233"/>
    </source>
</evidence>
<dbReference type="Gene3D" id="2.60.40.10">
    <property type="entry name" value="Immunoglobulins"/>
    <property type="match status" value="1"/>
</dbReference>
<dbReference type="Proteomes" id="UP000663828">
    <property type="component" value="Unassembled WGS sequence"/>
</dbReference>